<keyword evidence="2" id="KW-1185">Reference proteome</keyword>
<dbReference type="OrthoDB" id="1828717at2759"/>
<dbReference type="Proteomes" id="UP000325577">
    <property type="component" value="Linkage Group LG11"/>
</dbReference>
<name>A0A5J5BMU1_9ASTE</name>
<reference evidence="1 2" key="1">
    <citation type="submission" date="2019-09" db="EMBL/GenBank/DDBJ databases">
        <title>A chromosome-level genome assembly of the Chinese tupelo Nyssa sinensis.</title>
        <authorList>
            <person name="Yang X."/>
            <person name="Kang M."/>
            <person name="Yang Y."/>
            <person name="Xiong H."/>
            <person name="Wang M."/>
            <person name="Zhang Z."/>
            <person name="Wang Z."/>
            <person name="Wu H."/>
            <person name="Ma T."/>
            <person name="Liu J."/>
            <person name="Xi Z."/>
        </authorList>
    </citation>
    <scope>NUCLEOTIDE SEQUENCE [LARGE SCALE GENOMIC DNA]</scope>
    <source>
        <strain evidence="1">J267</strain>
        <tissue evidence="1">Leaf</tissue>
    </source>
</reference>
<evidence type="ECO:0000313" key="2">
    <source>
        <dbReference type="Proteomes" id="UP000325577"/>
    </source>
</evidence>
<organism evidence="1 2">
    <name type="scientific">Nyssa sinensis</name>
    <dbReference type="NCBI Taxonomy" id="561372"/>
    <lineage>
        <taxon>Eukaryota</taxon>
        <taxon>Viridiplantae</taxon>
        <taxon>Streptophyta</taxon>
        <taxon>Embryophyta</taxon>
        <taxon>Tracheophyta</taxon>
        <taxon>Spermatophyta</taxon>
        <taxon>Magnoliopsida</taxon>
        <taxon>eudicotyledons</taxon>
        <taxon>Gunneridae</taxon>
        <taxon>Pentapetalae</taxon>
        <taxon>asterids</taxon>
        <taxon>Cornales</taxon>
        <taxon>Nyssaceae</taxon>
        <taxon>Nyssa</taxon>
    </lineage>
</organism>
<sequence length="212" mass="23589">MAGSTANEALRDRVSHLENFVGVLEDDGAVPLVVATKQHAIELVDLRRILDDFMTKTSAKITNIMEDVVSLTDFVKINLKSLEDDEYVAALSNVQTDLLQHVKEFSQSDSAYEKLRQQVRDGVICKYWLDDEILLSMLILTGGSHSLAFTFSILHSKTPTARYDNIPAQTEIKASKDGTMVPNYGREMNGLRIGDARVVENSVIGRLRTSCL</sequence>
<dbReference type="EMBL" id="CM018034">
    <property type="protein sequence ID" value="KAA8544443.1"/>
    <property type="molecule type" value="Genomic_DNA"/>
</dbReference>
<evidence type="ECO:0000313" key="1">
    <source>
        <dbReference type="EMBL" id="KAA8544443.1"/>
    </source>
</evidence>
<gene>
    <name evidence="1" type="ORF">F0562_022517</name>
</gene>
<protein>
    <submittedName>
        <fullName evidence="1">Uncharacterized protein</fullName>
    </submittedName>
</protein>
<accession>A0A5J5BMU1</accession>
<proteinExistence type="predicted"/>
<dbReference type="AlphaFoldDB" id="A0A5J5BMU1"/>